<dbReference type="SMART" id="SM00342">
    <property type="entry name" value="HTH_ARAC"/>
    <property type="match status" value="1"/>
</dbReference>
<evidence type="ECO:0000256" key="1">
    <source>
        <dbReference type="ARBA" id="ARBA00023015"/>
    </source>
</evidence>
<evidence type="ECO:0000259" key="4">
    <source>
        <dbReference type="PROSITE" id="PS01124"/>
    </source>
</evidence>
<evidence type="ECO:0000313" key="6">
    <source>
        <dbReference type="Proteomes" id="UP000243540"/>
    </source>
</evidence>
<dbReference type="GO" id="GO:0003700">
    <property type="term" value="F:DNA-binding transcription factor activity"/>
    <property type="evidence" value="ECO:0007669"/>
    <property type="project" value="InterPro"/>
</dbReference>
<dbReference type="PANTHER" id="PTHR47894:SF1">
    <property type="entry name" value="HTH-TYPE TRANSCRIPTIONAL REGULATOR VQSM"/>
    <property type="match status" value="1"/>
</dbReference>
<dbReference type="AlphaFoldDB" id="A0A1Y2SXA9"/>
<evidence type="ECO:0000313" key="5">
    <source>
        <dbReference type="EMBL" id="OTA28821.1"/>
    </source>
</evidence>
<keyword evidence="1" id="KW-0805">Transcription regulation</keyword>
<dbReference type="RefSeq" id="WP_086106860.1">
    <property type="nucleotide sequence ID" value="NZ_NEKB01000010.1"/>
</dbReference>
<dbReference type="Proteomes" id="UP000243540">
    <property type="component" value="Unassembled WGS sequence"/>
</dbReference>
<feature type="domain" description="HTH araC/xylS-type" evidence="4">
    <location>
        <begin position="1"/>
        <end position="82"/>
    </location>
</feature>
<protein>
    <recommendedName>
        <fullName evidence="4">HTH araC/xylS-type domain-containing protein</fullName>
    </recommendedName>
</protein>
<keyword evidence="2" id="KW-0238">DNA-binding</keyword>
<name>A0A1Y2SXA9_9BIFI</name>
<dbReference type="SUPFAM" id="SSF46689">
    <property type="entry name" value="Homeodomain-like"/>
    <property type="match status" value="1"/>
</dbReference>
<evidence type="ECO:0000256" key="3">
    <source>
        <dbReference type="ARBA" id="ARBA00023163"/>
    </source>
</evidence>
<reference evidence="5 6" key="1">
    <citation type="submission" date="2017-04" db="EMBL/GenBank/DDBJ databases">
        <title>Draft genome sequences of Alloscardovia macacae UMA81211 and UMA81212 isolated from the feces of a rhesus macaque (Macaca mulatta).</title>
        <authorList>
            <person name="Albert K."/>
            <person name="Sela D.A."/>
        </authorList>
    </citation>
    <scope>NUCLEOTIDE SEQUENCE [LARGE SCALE GENOMIC DNA]</scope>
    <source>
        <strain evidence="5 6">UMA81212</strain>
    </source>
</reference>
<dbReference type="STRING" id="1160091.B9T39_05705"/>
<dbReference type="Pfam" id="PF12833">
    <property type="entry name" value="HTH_18"/>
    <property type="match status" value="1"/>
</dbReference>
<dbReference type="EMBL" id="NEKC01000011">
    <property type="protein sequence ID" value="OTA28821.1"/>
    <property type="molecule type" value="Genomic_DNA"/>
</dbReference>
<gene>
    <name evidence="5" type="ORF">B9T39_05705</name>
</gene>
<dbReference type="PANTHER" id="PTHR47894">
    <property type="entry name" value="HTH-TYPE TRANSCRIPTIONAL REGULATOR GADX"/>
    <property type="match status" value="1"/>
</dbReference>
<dbReference type="PROSITE" id="PS01124">
    <property type="entry name" value="HTH_ARAC_FAMILY_2"/>
    <property type="match status" value="1"/>
</dbReference>
<dbReference type="GO" id="GO:0005829">
    <property type="term" value="C:cytosol"/>
    <property type="evidence" value="ECO:0007669"/>
    <property type="project" value="TreeGrafter"/>
</dbReference>
<dbReference type="Gene3D" id="1.10.10.60">
    <property type="entry name" value="Homeodomain-like"/>
    <property type="match status" value="1"/>
</dbReference>
<dbReference type="InterPro" id="IPR018060">
    <property type="entry name" value="HTH_AraC"/>
</dbReference>
<evidence type="ECO:0000256" key="2">
    <source>
        <dbReference type="ARBA" id="ARBA00023125"/>
    </source>
</evidence>
<organism evidence="5 6">
    <name type="scientific">Alloscardovia macacae</name>
    <dbReference type="NCBI Taxonomy" id="1160091"/>
    <lineage>
        <taxon>Bacteria</taxon>
        <taxon>Bacillati</taxon>
        <taxon>Actinomycetota</taxon>
        <taxon>Actinomycetes</taxon>
        <taxon>Bifidobacteriales</taxon>
        <taxon>Bifidobacteriaceae</taxon>
        <taxon>Alloscardovia</taxon>
    </lineage>
</organism>
<sequence length="86" mass="10034">MDDVASALGLTRRTLQRKLAEEDTSFQKQLNSAHEVLALHYVQHTDFPLRDIAYLLGYREMNSFRRSFSAWTGMSPTQYAARKRIR</sequence>
<proteinExistence type="predicted"/>
<dbReference type="GO" id="GO:0000976">
    <property type="term" value="F:transcription cis-regulatory region binding"/>
    <property type="evidence" value="ECO:0007669"/>
    <property type="project" value="TreeGrafter"/>
</dbReference>
<dbReference type="OrthoDB" id="5241536at2"/>
<keyword evidence="3" id="KW-0804">Transcription</keyword>
<comment type="caution">
    <text evidence="5">The sequence shown here is derived from an EMBL/GenBank/DDBJ whole genome shotgun (WGS) entry which is preliminary data.</text>
</comment>
<accession>A0A1Y2SXA9</accession>
<dbReference type="InterPro" id="IPR009057">
    <property type="entry name" value="Homeodomain-like_sf"/>
</dbReference>